<gene>
    <name evidence="3" type="ORF">THARTR1_05052</name>
</gene>
<dbReference type="Proteomes" id="UP000236290">
    <property type="component" value="Unassembled WGS sequence"/>
</dbReference>
<dbReference type="InterPro" id="IPR056884">
    <property type="entry name" value="NPHP3-like_N"/>
</dbReference>
<accession>A0A2K0U9N9</accession>
<keyword evidence="1" id="KW-0677">Repeat</keyword>
<dbReference type="OrthoDB" id="4897932at2759"/>
<evidence type="ECO:0000313" key="3">
    <source>
        <dbReference type="EMBL" id="PNP54495.1"/>
    </source>
</evidence>
<dbReference type="PANTHER" id="PTHR10039">
    <property type="entry name" value="AMELOGENIN"/>
    <property type="match status" value="1"/>
</dbReference>
<evidence type="ECO:0000256" key="1">
    <source>
        <dbReference type="ARBA" id="ARBA00022737"/>
    </source>
</evidence>
<dbReference type="PROSITE" id="PS50837">
    <property type="entry name" value="NACHT"/>
    <property type="match status" value="1"/>
</dbReference>
<feature type="domain" description="NACHT" evidence="2">
    <location>
        <begin position="86"/>
        <end position="226"/>
    </location>
</feature>
<dbReference type="InterPro" id="IPR007111">
    <property type="entry name" value="NACHT_NTPase"/>
</dbReference>
<dbReference type="Gene3D" id="3.40.50.300">
    <property type="entry name" value="P-loop containing nucleotide triphosphate hydrolases"/>
    <property type="match status" value="1"/>
</dbReference>
<dbReference type="InterPro" id="IPR027417">
    <property type="entry name" value="P-loop_NTPase"/>
</dbReference>
<name>A0A2K0U9N9_TRIHA</name>
<dbReference type="Pfam" id="PF24883">
    <property type="entry name" value="NPHP3_N"/>
    <property type="match status" value="1"/>
</dbReference>
<protein>
    <recommendedName>
        <fullName evidence="2">NACHT domain-containing protein</fullName>
    </recommendedName>
</protein>
<comment type="caution">
    <text evidence="3">The sequence shown here is derived from an EMBL/GenBank/DDBJ whole genome shotgun (WGS) entry which is preliminary data.</text>
</comment>
<dbReference type="PANTHER" id="PTHR10039:SF14">
    <property type="entry name" value="NACHT DOMAIN-CONTAINING PROTEIN"/>
    <property type="match status" value="1"/>
</dbReference>
<sequence>MENSRNISENTVGNNAIVNQGDDNHITINADTSNADKSFLQQISKTDPIYDKKRILMLKGPLLKESFSWILEHEDFNKWRHTKESGVLWIKGDPGKGKTMLLCGIIEDLGKDSAVNLSYFFCQATDYRINTAAAVVGGLIKTLLKSHLEILSHIREKYEDGPKGQLEGPNALVILCDIFELMVKDPGLTDVICVVDALDECTTDCRHLLNLIINTSSRVKWLLSSRNEKDLEKGLDQVPQRLILELKHNAEQISMSIDEYINHHIQGIDALKDDEQLQTKTFDMLKSKAQGTFLWVALVVDQLHNTDHWRVEDVLEEDGKA</sequence>
<proteinExistence type="predicted"/>
<dbReference type="EMBL" id="MTYI01000059">
    <property type="protein sequence ID" value="PNP54495.1"/>
    <property type="molecule type" value="Genomic_DNA"/>
</dbReference>
<dbReference type="SUPFAM" id="SSF52540">
    <property type="entry name" value="P-loop containing nucleoside triphosphate hydrolases"/>
    <property type="match status" value="1"/>
</dbReference>
<evidence type="ECO:0000259" key="2">
    <source>
        <dbReference type="PROSITE" id="PS50837"/>
    </source>
</evidence>
<evidence type="ECO:0000313" key="4">
    <source>
        <dbReference type="Proteomes" id="UP000236290"/>
    </source>
</evidence>
<reference evidence="3 4" key="1">
    <citation type="submission" date="2017-02" db="EMBL/GenBank/DDBJ databases">
        <title>Genomes of Trichoderma spp. with biocontrol activity.</title>
        <authorList>
            <person name="Gardiner D."/>
            <person name="Kazan K."/>
            <person name="Vos C."/>
            <person name="Harvey P."/>
        </authorList>
    </citation>
    <scope>NUCLEOTIDE SEQUENCE [LARGE SCALE GENOMIC DNA]</scope>
    <source>
        <strain evidence="3 4">Tr1</strain>
    </source>
</reference>
<organism evidence="3 4">
    <name type="scientific">Trichoderma harzianum</name>
    <name type="common">Hypocrea lixii</name>
    <dbReference type="NCBI Taxonomy" id="5544"/>
    <lineage>
        <taxon>Eukaryota</taxon>
        <taxon>Fungi</taxon>
        <taxon>Dikarya</taxon>
        <taxon>Ascomycota</taxon>
        <taxon>Pezizomycotina</taxon>
        <taxon>Sordariomycetes</taxon>
        <taxon>Hypocreomycetidae</taxon>
        <taxon>Hypocreales</taxon>
        <taxon>Hypocreaceae</taxon>
        <taxon>Trichoderma</taxon>
    </lineage>
</organism>
<dbReference type="AlphaFoldDB" id="A0A2K0U9N9"/>